<feature type="region of interest" description="Disordered" evidence="1">
    <location>
        <begin position="407"/>
        <end position="514"/>
    </location>
</feature>
<dbReference type="AlphaFoldDB" id="A0A4P9XPJ0"/>
<reference evidence="3" key="1">
    <citation type="journal article" date="2018" name="Nat. Microbiol.">
        <title>Leveraging single-cell genomics to expand the fungal tree of life.</title>
        <authorList>
            <person name="Ahrendt S.R."/>
            <person name="Quandt C.A."/>
            <person name="Ciobanu D."/>
            <person name="Clum A."/>
            <person name="Salamov A."/>
            <person name="Andreopoulos B."/>
            <person name="Cheng J.F."/>
            <person name="Woyke T."/>
            <person name="Pelin A."/>
            <person name="Henrissat B."/>
            <person name="Reynolds N.K."/>
            <person name="Benny G.L."/>
            <person name="Smith M.E."/>
            <person name="James T.Y."/>
            <person name="Grigoriev I.V."/>
        </authorList>
    </citation>
    <scope>NUCLEOTIDE SEQUENCE [LARGE SCALE GENOMIC DNA]</scope>
    <source>
        <strain evidence="3">RSA 1356</strain>
    </source>
</reference>
<dbReference type="Proteomes" id="UP000271241">
    <property type="component" value="Unassembled WGS sequence"/>
</dbReference>
<evidence type="ECO:0000256" key="1">
    <source>
        <dbReference type="SAM" id="MobiDB-lite"/>
    </source>
</evidence>
<proteinExistence type="predicted"/>
<sequence>MNRGPQSSFAQGEDDQRSRLTSRVLVPGGTGGKSSISFGDADGHGRIPSSSRVLQPGGTGGKSSIAFGASDDEPPRPRSRGGAAGTGGRSHIAFGDGGDNDTSNAPLASRVLQPGGTGGRSNIAFGEEDIHQHVNAPVASRVLHPGGTGGRSNISLGHDPSEGALDSSGTTHVRRQGEKTNLTVGEDPSIPHAEPNSPKLSSRVLQPGGSGGRSQLSFDEEHVDGATSAMRVARPGASGSSSILLGGDPDDNQRTRATSSRVLHPGGTGGDSSITFGDDGGSTASHSHPRNGRRLGDAPYNASSITLGDDGGDIETSSKGRLSSRVLQPGGMGGKSNVTFGDDGSSVDRAAAACFFLAISGVSRMSVSHDNASKKTTTSSRVLQPGGMGGKSSITFMDDRTAAGLDVAEDDFGRPRPLNASIAGRGAVRNPNVSQVCIGNNANDPQEQSPRRTPSPPHLTPSPPPQDDRHSGRGAVRNPNVSQWGGEKTDAAPKRNPVFKPQAPPGGASSISFF</sequence>
<name>A0A4P9XPJ0_9FUNG</name>
<feature type="region of interest" description="Disordered" evidence="1">
    <location>
        <begin position="368"/>
        <end position="395"/>
    </location>
</feature>
<keyword evidence="3" id="KW-1185">Reference proteome</keyword>
<feature type="region of interest" description="Disordered" evidence="1">
    <location>
        <begin position="1"/>
        <end position="334"/>
    </location>
</feature>
<feature type="compositionally biased region" description="Pro residues" evidence="1">
    <location>
        <begin position="453"/>
        <end position="465"/>
    </location>
</feature>
<organism evidence="2 3">
    <name type="scientific">Thamnocephalis sphaerospora</name>
    <dbReference type="NCBI Taxonomy" id="78915"/>
    <lineage>
        <taxon>Eukaryota</taxon>
        <taxon>Fungi</taxon>
        <taxon>Fungi incertae sedis</taxon>
        <taxon>Zoopagomycota</taxon>
        <taxon>Zoopagomycotina</taxon>
        <taxon>Zoopagomycetes</taxon>
        <taxon>Zoopagales</taxon>
        <taxon>Sigmoideomycetaceae</taxon>
        <taxon>Thamnocephalis</taxon>
    </lineage>
</organism>
<dbReference type="EMBL" id="KZ992672">
    <property type="protein sequence ID" value="RKP07792.1"/>
    <property type="molecule type" value="Genomic_DNA"/>
</dbReference>
<accession>A0A4P9XPJ0</accession>
<feature type="compositionally biased region" description="Low complexity" evidence="1">
    <location>
        <begin position="236"/>
        <end position="247"/>
    </location>
</feature>
<evidence type="ECO:0000313" key="3">
    <source>
        <dbReference type="Proteomes" id="UP000271241"/>
    </source>
</evidence>
<feature type="compositionally biased region" description="Polar residues" evidence="1">
    <location>
        <begin position="368"/>
        <end position="382"/>
    </location>
</feature>
<dbReference type="OrthoDB" id="5440at2759"/>
<evidence type="ECO:0000313" key="2">
    <source>
        <dbReference type="EMBL" id="RKP07792.1"/>
    </source>
</evidence>
<feature type="compositionally biased region" description="Polar residues" evidence="1">
    <location>
        <begin position="1"/>
        <end position="10"/>
    </location>
</feature>
<gene>
    <name evidence="2" type="ORF">THASP1DRAFT_24108</name>
</gene>
<protein>
    <submittedName>
        <fullName evidence="2">Uncharacterized protein</fullName>
    </submittedName>
</protein>
<feature type="compositionally biased region" description="Polar residues" evidence="1">
    <location>
        <begin position="431"/>
        <end position="448"/>
    </location>
</feature>